<gene>
    <name evidence="2" type="ORF">S01H1_41520</name>
</gene>
<reference evidence="2" key="1">
    <citation type="journal article" date="2014" name="Front. Microbiol.">
        <title>High frequency of phylogenetically diverse reductive dehalogenase-homologous genes in deep subseafloor sedimentary metagenomes.</title>
        <authorList>
            <person name="Kawai M."/>
            <person name="Futagami T."/>
            <person name="Toyoda A."/>
            <person name="Takaki Y."/>
            <person name="Nishi S."/>
            <person name="Hori S."/>
            <person name="Arai W."/>
            <person name="Tsubouchi T."/>
            <person name="Morono Y."/>
            <person name="Uchiyama I."/>
            <person name="Ito T."/>
            <person name="Fujiyama A."/>
            <person name="Inagaki F."/>
            <person name="Takami H."/>
        </authorList>
    </citation>
    <scope>NUCLEOTIDE SEQUENCE</scope>
    <source>
        <strain evidence="2">Expedition CK06-06</strain>
    </source>
</reference>
<dbReference type="InterPro" id="IPR013738">
    <property type="entry name" value="Beta_galactosidase_Trimer"/>
</dbReference>
<proteinExistence type="predicted"/>
<accession>X0U3U2</accession>
<dbReference type="CDD" id="cd03143">
    <property type="entry name" value="A4_beta-galactosidase_middle_domain"/>
    <property type="match status" value="1"/>
</dbReference>
<evidence type="ECO:0000259" key="1">
    <source>
        <dbReference type="Pfam" id="PF08532"/>
    </source>
</evidence>
<sequence length="266" mass="30422">AWGYNFFPLYVRYYQTLGKDYMGMTARFHKSWADFGGLKNKAALEYECFQMLASGARCSIGDQLHPRGKLDKAAYDEIKDVYKSVAEKEPWIQNVKPLVEIAILNPANPQAIASRATKSTEGAMRILLESHYQFHIIDEKADFRKYRLLILPDDVRLDKTLAAKLKTYLKKGRVLLNYLSGLAQDKDEFMLQEMGIGYIGKDTCSPNYIHLESPLLKKDIPPLEYVCYEGGAEIKVLGNAEILARIGHPYFNRTWDHFSSHFQAPL</sequence>
<name>X0U3U2_9ZZZZ</name>
<dbReference type="GO" id="GO:0005975">
    <property type="term" value="P:carbohydrate metabolic process"/>
    <property type="evidence" value="ECO:0007669"/>
    <property type="project" value="InterPro"/>
</dbReference>
<dbReference type="Pfam" id="PF08532">
    <property type="entry name" value="Glyco_hydro_42M"/>
    <property type="match status" value="1"/>
</dbReference>
<feature type="domain" description="Beta-galactosidase trimerisation" evidence="1">
    <location>
        <begin position="125"/>
        <end position="193"/>
    </location>
</feature>
<dbReference type="Gene3D" id="3.40.50.880">
    <property type="match status" value="1"/>
</dbReference>
<organism evidence="2">
    <name type="scientific">marine sediment metagenome</name>
    <dbReference type="NCBI Taxonomy" id="412755"/>
    <lineage>
        <taxon>unclassified sequences</taxon>
        <taxon>metagenomes</taxon>
        <taxon>ecological metagenomes</taxon>
    </lineage>
</organism>
<feature type="non-terminal residue" evidence="2">
    <location>
        <position position="266"/>
    </location>
</feature>
<dbReference type="SUPFAM" id="SSF52317">
    <property type="entry name" value="Class I glutamine amidotransferase-like"/>
    <property type="match status" value="1"/>
</dbReference>
<comment type="caution">
    <text evidence="2">The sequence shown here is derived from an EMBL/GenBank/DDBJ whole genome shotgun (WGS) entry which is preliminary data.</text>
</comment>
<protein>
    <recommendedName>
        <fullName evidence="1">Beta-galactosidase trimerisation domain-containing protein</fullName>
    </recommendedName>
</protein>
<dbReference type="InterPro" id="IPR029062">
    <property type="entry name" value="Class_I_gatase-like"/>
</dbReference>
<evidence type="ECO:0000313" key="2">
    <source>
        <dbReference type="EMBL" id="GAG00240.1"/>
    </source>
</evidence>
<dbReference type="EMBL" id="BARS01026340">
    <property type="protein sequence ID" value="GAG00240.1"/>
    <property type="molecule type" value="Genomic_DNA"/>
</dbReference>
<feature type="non-terminal residue" evidence="2">
    <location>
        <position position="1"/>
    </location>
</feature>
<dbReference type="GO" id="GO:0004565">
    <property type="term" value="F:beta-galactosidase activity"/>
    <property type="evidence" value="ECO:0007669"/>
    <property type="project" value="InterPro"/>
</dbReference>
<dbReference type="AlphaFoldDB" id="X0U3U2"/>